<dbReference type="SMART" id="SM00939">
    <property type="entry name" value="PepX_C"/>
    <property type="match status" value="1"/>
</dbReference>
<dbReference type="GO" id="GO:0008239">
    <property type="term" value="F:dipeptidyl-peptidase activity"/>
    <property type="evidence" value="ECO:0007669"/>
    <property type="project" value="InterPro"/>
</dbReference>
<dbReference type="SUPFAM" id="SSF53474">
    <property type="entry name" value="alpha/beta-Hydrolases"/>
    <property type="match status" value="1"/>
</dbReference>
<evidence type="ECO:0000256" key="1">
    <source>
        <dbReference type="ARBA" id="ARBA00022801"/>
    </source>
</evidence>
<protein>
    <submittedName>
        <fullName evidence="3">Secreted protein (PepXP)</fullName>
    </submittedName>
</protein>
<dbReference type="Gene3D" id="3.40.50.1820">
    <property type="entry name" value="alpha/beta hydrolase"/>
    <property type="match status" value="2"/>
</dbReference>
<reference evidence="3" key="2">
    <citation type="journal article" date="2015" name="ISME J.">
        <title>A new class of marine Euryarchaeota group II from the Mediterranean deep chlorophyll maximum.</title>
        <authorList>
            <person name="Martin-Cuadrado A.B."/>
            <person name="Garcia-Heredia I."/>
            <person name="Molto A.G."/>
            <person name="Lopez-Ubeda R."/>
            <person name="Kimes N."/>
            <person name="Lopez-Garcia P."/>
            <person name="Moreira D."/>
            <person name="Rodriguez-Valera F."/>
        </authorList>
    </citation>
    <scope>NUCLEOTIDE SEQUENCE</scope>
</reference>
<dbReference type="InterPro" id="IPR013736">
    <property type="entry name" value="Xaa-Pro_dipept_C"/>
</dbReference>
<dbReference type="SUPFAM" id="SSF49785">
    <property type="entry name" value="Galactose-binding domain-like"/>
    <property type="match status" value="1"/>
</dbReference>
<evidence type="ECO:0000259" key="2">
    <source>
        <dbReference type="SMART" id="SM00939"/>
    </source>
</evidence>
<accession>A0A1B1T919</accession>
<feature type="domain" description="Xaa-Pro dipeptidyl-peptidase C-terminal" evidence="2">
    <location>
        <begin position="390"/>
        <end position="586"/>
    </location>
</feature>
<proteinExistence type="predicted"/>
<dbReference type="InterPro" id="IPR029058">
    <property type="entry name" value="AB_hydrolase_fold"/>
</dbReference>
<dbReference type="PROSITE" id="PS51257">
    <property type="entry name" value="PROKAR_LIPOPROTEIN"/>
    <property type="match status" value="1"/>
</dbReference>
<organism evidence="3">
    <name type="scientific">uncultured Poseidoniia archaeon</name>
    <dbReference type="NCBI Taxonomy" id="1697135"/>
    <lineage>
        <taxon>Archaea</taxon>
        <taxon>Methanobacteriati</taxon>
        <taxon>Thermoplasmatota</taxon>
        <taxon>Candidatus Poseidoniia</taxon>
        <taxon>environmental samples</taxon>
    </lineage>
</organism>
<dbReference type="EMBL" id="KP211803">
    <property type="protein sequence ID" value="ANV78911.1"/>
    <property type="molecule type" value="Genomic_DNA"/>
</dbReference>
<sequence length="604" mass="67189">MSKRVYVVGVTLMFTCMTFSGCIFSDSNETENNSSDLQYPSVFDRHNLDFQDNHTFSYVLEKGPHSSLEVQEAFIEVDTSDIWETGPETSTVHLSYWLPNNTLKGDKVPVIAIISPYFSYGLQGDESTPTNIVSAGRGEFIFENFVPHGYAFAQVSVFGTELSSGCFDYRGAGEGLGIHHAVEWLGIQNWSNGNVGLYGKSYEGATQWEAAALASPHLKTIVPISGTTALHPLLYKNGSAEARSQVMHMNYFSSTVDYDEDDLDNVCPDIVEGLFAGPITYGAGELDPYMSNYYDERSHIDKAFQNWNGSVYWVQGLQDWNVDPHQVFGGPVGINWYQDYIDAGYEVRGIFGQWEHNYPDQWTKHNAQESGYGGEAIENMTRWDWAQDLFEWYEYYLKEKGPKPDFFVQVQRNDGQWRIEDTWPPKDIDWIDYPLSQCSISGAFIGGGAPAIGGGQSAEVTCPALSETNNILISGLIRLHLEAIASFDGGQVFAELQDIETGLRLGHATMDIRYHAGGNDPQTVTPNQQLTMMMEFQAIDALLPAGHGLKIVFTDTGEDYLAPACGAACIVHILPSSSTMYFPEIVRNGSNILHTYQNLEAVNN</sequence>
<reference evidence="4" key="1">
    <citation type="submission" date="2014-11" db="EMBL/GenBank/DDBJ databases">
        <authorList>
            <person name="Zhu J."/>
            <person name="Qi W."/>
            <person name="Song R."/>
        </authorList>
    </citation>
    <scope>NUCLEOTIDE SEQUENCE</scope>
</reference>
<dbReference type="Pfam" id="PF08530">
    <property type="entry name" value="PepX_C"/>
    <property type="match status" value="1"/>
</dbReference>
<dbReference type="NCBIfam" id="TIGR00976">
    <property type="entry name" value="CocE_NonD"/>
    <property type="match status" value="1"/>
</dbReference>
<keyword evidence="1" id="KW-0378">Hydrolase</keyword>
<dbReference type="Pfam" id="PF02129">
    <property type="entry name" value="Peptidase_S15"/>
    <property type="match status" value="1"/>
</dbReference>
<dbReference type="InterPro" id="IPR005674">
    <property type="entry name" value="CocE/Ser_esterase"/>
</dbReference>
<name>A0A1B1T919_9ARCH</name>
<evidence type="ECO:0000313" key="3">
    <source>
        <dbReference type="EMBL" id="ANV78778.1"/>
    </source>
</evidence>
<dbReference type="Gene3D" id="2.60.120.260">
    <property type="entry name" value="Galactose-binding domain-like"/>
    <property type="match status" value="1"/>
</dbReference>
<evidence type="ECO:0000313" key="4">
    <source>
        <dbReference type="EMBL" id="ANV78911.1"/>
    </source>
</evidence>
<dbReference type="InterPro" id="IPR000383">
    <property type="entry name" value="Xaa-Pro-like_dom"/>
</dbReference>
<dbReference type="EMBL" id="KP211801">
    <property type="protein sequence ID" value="ANV78778.1"/>
    <property type="molecule type" value="Genomic_DNA"/>
</dbReference>
<reference evidence="3" key="3">
    <citation type="submission" date="2015-12" db="EMBL/GenBank/DDBJ databases">
        <authorList>
            <person name="Shamseldin A."/>
            <person name="Moawad H."/>
            <person name="Abd El-Rahim W.M."/>
            <person name="Sadowsky M.J."/>
        </authorList>
    </citation>
    <scope>NUCLEOTIDE SEQUENCE</scope>
</reference>
<dbReference type="InterPro" id="IPR008979">
    <property type="entry name" value="Galactose-bd-like_sf"/>
</dbReference>
<dbReference type="AlphaFoldDB" id="A0A1B1T919"/>